<keyword evidence="2" id="KW-1185">Reference proteome</keyword>
<evidence type="ECO:0000313" key="2">
    <source>
        <dbReference type="Proteomes" id="UP000187158"/>
    </source>
</evidence>
<dbReference type="EMBL" id="MPVP01000093">
    <property type="protein sequence ID" value="OMD33136.1"/>
    <property type="molecule type" value="Genomic_DNA"/>
</dbReference>
<name>A0ABX3GN04_9BACL</name>
<sequence>MLIAITEKTTEEEKWSVYYESLKYRKLLFSFLGCESNFRSVEYENPYDIEADVEAVYGLKNAYSTILNVGASRKVRSRTIQKYIGMASGSLADMNFHGFYCGGVTVWYVSSYVDMLLLELELINRYKPILNYQKAFYDTGIYKYLINEYVKIDRVWKRGPAYFNSIRGKSIHDENFKPTVEWIENLGNKQFKTKRRFAI</sequence>
<accession>A0ABX3GN04</accession>
<comment type="caution">
    <text evidence="1">The sequence shown here is derived from an EMBL/GenBank/DDBJ whole genome shotgun (WGS) entry which is preliminary data.</text>
</comment>
<evidence type="ECO:0000313" key="1">
    <source>
        <dbReference type="EMBL" id="OMD33136.1"/>
    </source>
</evidence>
<dbReference type="RefSeq" id="WP_076219110.1">
    <property type="nucleotide sequence ID" value="NZ_MPVM01000007.1"/>
</dbReference>
<organism evidence="1 2">
    <name type="scientific">Paenibacillus odorifer</name>
    <dbReference type="NCBI Taxonomy" id="189426"/>
    <lineage>
        <taxon>Bacteria</taxon>
        <taxon>Bacillati</taxon>
        <taxon>Bacillota</taxon>
        <taxon>Bacilli</taxon>
        <taxon>Bacillales</taxon>
        <taxon>Paenibacillaceae</taxon>
        <taxon>Paenibacillus</taxon>
    </lineage>
</organism>
<dbReference type="Proteomes" id="UP000187158">
    <property type="component" value="Unassembled WGS sequence"/>
</dbReference>
<gene>
    <name evidence="1" type="ORF">BSO21_15655</name>
</gene>
<reference evidence="1 2" key="1">
    <citation type="submission" date="2016-11" db="EMBL/GenBank/DDBJ databases">
        <title>Paenibacillus species isolates.</title>
        <authorList>
            <person name="Beno S.M."/>
        </authorList>
    </citation>
    <scope>NUCLEOTIDE SEQUENCE [LARGE SCALE GENOMIC DNA]</scope>
    <source>
        <strain evidence="1 2">FSL H7-0433</strain>
    </source>
</reference>
<protein>
    <submittedName>
        <fullName evidence="1">Uncharacterized protein</fullName>
    </submittedName>
</protein>
<proteinExistence type="predicted"/>